<proteinExistence type="predicted"/>
<dbReference type="WBParaSite" id="RSKR_0000006700.1">
    <property type="protein sequence ID" value="RSKR_0000006700.1"/>
    <property type="gene ID" value="RSKR_0000006700"/>
</dbReference>
<organism evidence="1 2">
    <name type="scientific">Rhabditophanes sp. KR3021</name>
    <dbReference type="NCBI Taxonomy" id="114890"/>
    <lineage>
        <taxon>Eukaryota</taxon>
        <taxon>Metazoa</taxon>
        <taxon>Ecdysozoa</taxon>
        <taxon>Nematoda</taxon>
        <taxon>Chromadorea</taxon>
        <taxon>Rhabditida</taxon>
        <taxon>Tylenchina</taxon>
        <taxon>Panagrolaimomorpha</taxon>
        <taxon>Strongyloidoidea</taxon>
        <taxon>Alloionematidae</taxon>
        <taxon>Rhabditophanes</taxon>
    </lineage>
</organism>
<evidence type="ECO:0000313" key="1">
    <source>
        <dbReference type="Proteomes" id="UP000095286"/>
    </source>
</evidence>
<dbReference type="Proteomes" id="UP000095286">
    <property type="component" value="Unplaced"/>
</dbReference>
<accession>A0AC35TFP4</accession>
<name>A0AC35TFP4_9BILA</name>
<evidence type="ECO:0000313" key="2">
    <source>
        <dbReference type="WBParaSite" id="RSKR_0000006700.1"/>
    </source>
</evidence>
<reference evidence="2" key="1">
    <citation type="submission" date="2016-11" db="UniProtKB">
        <authorList>
            <consortium name="WormBaseParasite"/>
        </authorList>
    </citation>
    <scope>IDENTIFICATION</scope>
    <source>
        <strain evidence="2">KR3021</strain>
    </source>
</reference>
<protein>
    <submittedName>
        <fullName evidence="2">Fork-head domain-containing protein</fullName>
    </submittedName>
</protein>
<sequence>MSGIPYGTEEMMMTGMASTSTNPLLHHKVEHGMACNNSPSNLNSNQQYMMPSAGINDSTYDTGSAHSSASSSHTRLASTGDDSGVGSSVNLHHYDQSPYHNPNMGVVDASGSSNYHGINDLNNAQDELLPMERDRCNTWPLRRPQFEGNSNSPLIYDKIPEESDLFDSSDNIPSESLNGDVSSNLSNLQTSPSALGASDFSNHGKSSCLIAGSRSSFDNNNTLMSDIDMGGGGTPPKKTTTRRNAWGSHSYADLITQAIQSSPEHRLTLSQVYEWMVQNVPFFSNKGDSNSSAGWKGKC</sequence>